<feature type="binding site" evidence="18">
    <location>
        <position position="273"/>
    </location>
    <ligand>
        <name>ATP</name>
        <dbReference type="ChEBI" id="CHEBI:30616"/>
    </ligand>
</feature>
<feature type="signal peptide" evidence="20">
    <location>
        <begin position="1"/>
        <end position="21"/>
    </location>
</feature>
<keyword evidence="5" id="KW-0808">Transferase</keyword>
<evidence type="ECO:0000256" key="18">
    <source>
        <dbReference type="PROSITE-ProRule" id="PRU10141"/>
    </source>
</evidence>
<feature type="domain" description="Protein kinase" evidence="21">
    <location>
        <begin position="245"/>
        <end position="519"/>
    </location>
</feature>
<dbReference type="InterPro" id="IPR011009">
    <property type="entry name" value="Kinase-like_dom_sf"/>
</dbReference>
<dbReference type="GO" id="GO:0019199">
    <property type="term" value="F:transmembrane receptor protein kinase activity"/>
    <property type="evidence" value="ECO:0007669"/>
    <property type="project" value="InterPro"/>
</dbReference>
<dbReference type="Pfam" id="PF23577">
    <property type="entry name" value="LysM_RLK"/>
    <property type="match status" value="2"/>
</dbReference>
<evidence type="ECO:0000256" key="8">
    <source>
        <dbReference type="ARBA" id="ARBA00022741"/>
    </source>
</evidence>
<evidence type="ECO:0000256" key="11">
    <source>
        <dbReference type="ARBA" id="ARBA00022989"/>
    </source>
</evidence>
<evidence type="ECO:0000256" key="15">
    <source>
        <dbReference type="ARBA" id="ARBA00023180"/>
    </source>
</evidence>
<dbReference type="GO" id="GO:0004674">
    <property type="term" value="F:protein serine/threonine kinase activity"/>
    <property type="evidence" value="ECO:0007669"/>
    <property type="project" value="UniProtKB-KW"/>
</dbReference>
<accession>A0A9J6AG25</accession>
<feature type="chain" id="PRO_5039940670" description="non-specific serine/threonine protein kinase" evidence="20">
    <location>
        <begin position="22"/>
        <end position="1193"/>
    </location>
</feature>
<dbReference type="InterPro" id="IPR000719">
    <property type="entry name" value="Prot_kinase_dom"/>
</dbReference>
<keyword evidence="12 19" id="KW-0472">Membrane</keyword>
<feature type="transmembrane region" description="Helical" evidence="19">
    <location>
        <begin position="752"/>
        <end position="775"/>
    </location>
</feature>
<keyword evidence="7 20" id="KW-0732">Signal</keyword>
<keyword evidence="15" id="KW-0325">Glycoprotein</keyword>
<dbReference type="GO" id="GO:0005524">
    <property type="term" value="F:ATP binding"/>
    <property type="evidence" value="ECO:0007669"/>
    <property type="project" value="UniProtKB-UniRule"/>
</dbReference>
<evidence type="ECO:0000256" key="3">
    <source>
        <dbReference type="ARBA" id="ARBA00022475"/>
    </source>
</evidence>
<dbReference type="EMBL" id="JACXVP010000002">
    <property type="protein sequence ID" value="KAG5622943.1"/>
    <property type="molecule type" value="Genomic_DNA"/>
</dbReference>
<evidence type="ECO:0000256" key="12">
    <source>
        <dbReference type="ARBA" id="ARBA00023136"/>
    </source>
</evidence>
<gene>
    <name evidence="22" type="ORF">H5410_008161</name>
</gene>
<comment type="catalytic activity">
    <reaction evidence="17">
        <text>L-seryl-[protein] + ATP = O-phospho-L-seryl-[protein] + ADP + H(+)</text>
        <dbReference type="Rhea" id="RHEA:17989"/>
        <dbReference type="Rhea" id="RHEA-COMP:9863"/>
        <dbReference type="Rhea" id="RHEA-COMP:11604"/>
        <dbReference type="ChEBI" id="CHEBI:15378"/>
        <dbReference type="ChEBI" id="CHEBI:29999"/>
        <dbReference type="ChEBI" id="CHEBI:30616"/>
        <dbReference type="ChEBI" id="CHEBI:83421"/>
        <dbReference type="ChEBI" id="CHEBI:456216"/>
        <dbReference type="EC" id="2.7.11.1"/>
    </reaction>
</comment>
<feature type="transmembrane region" description="Helical" evidence="19">
    <location>
        <begin position="125"/>
        <end position="148"/>
    </location>
</feature>
<keyword evidence="6 19" id="KW-0812">Transmembrane</keyword>
<dbReference type="FunFam" id="3.30.200.20:FF:000468">
    <property type="entry name" value="LysM receptor kinase 2"/>
    <property type="match status" value="1"/>
</dbReference>
<dbReference type="SMART" id="SM00220">
    <property type="entry name" value="S_TKc"/>
    <property type="match status" value="2"/>
</dbReference>
<name>A0A9J6AG25_SOLCO</name>
<dbReference type="InterPro" id="IPR008271">
    <property type="entry name" value="Ser/Thr_kinase_AS"/>
</dbReference>
<dbReference type="PROSITE" id="PS50011">
    <property type="entry name" value="PROTEIN_KINASE_DOM"/>
    <property type="match status" value="2"/>
</dbReference>
<organism evidence="22 23">
    <name type="scientific">Solanum commersonii</name>
    <name type="common">Commerson's wild potato</name>
    <name type="synonym">Commerson's nightshade</name>
    <dbReference type="NCBI Taxonomy" id="4109"/>
    <lineage>
        <taxon>Eukaryota</taxon>
        <taxon>Viridiplantae</taxon>
        <taxon>Streptophyta</taxon>
        <taxon>Embryophyta</taxon>
        <taxon>Tracheophyta</taxon>
        <taxon>Spermatophyta</taxon>
        <taxon>Magnoliopsida</taxon>
        <taxon>eudicotyledons</taxon>
        <taxon>Gunneridae</taxon>
        <taxon>Pentapetalae</taxon>
        <taxon>asterids</taxon>
        <taxon>lamiids</taxon>
        <taxon>Solanales</taxon>
        <taxon>Solanaceae</taxon>
        <taxon>Solanoideae</taxon>
        <taxon>Solaneae</taxon>
        <taxon>Solanum</taxon>
    </lineage>
</organism>
<keyword evidence="4" id="KW-0723">Serine/threonine-protein kinase</keyword>
<dbReference type="GO" id="GO:0009617">
    <property type="term" value="P:response to bacterium"/>
    <property type="evidence" value="ECO:0007669"/>
    <property type="project" value="UniProtKB-ARBA"/>
</dbReference>
<dbReference type="FunFam" id="1.10.510.10:FF:000468">
    <property type="entry name" value="PTI1-like tyrosine-protein kinase 3"/>
    <property type="match status" value="2"/>
</dbReference>
<dbReference type="Pfam" id="PF01476">
    <property type="entry name" value="LysM"/>
    <property type="match status" value="1"/>
</dbReference>
<evidence type="ECO:0000256" key="6">
    <source>
        <dbReference type="ARBA" id="ARBA00022692"/>
    </source>
</evidence>
<dbReference type="PANTHER" id="PTHR46204:SF16">
    <property type="entry name" value="CHITIN ELICITOR RECEPTOR KINASE 1-LIKE"/>
    <property type="match status" value="1"/>
</dbReference>
<dbReference type="PROSITE" id="PS00107">
    <property type="entry name" value="PROTEIN_KINASE_ATP"/>
    <property type="match status" value="2"/>
</dbReference>
<dbReference type="InterPro" id="IPR018392">
    <property type="entry name" value="LysM"/>
</dbReference>
<evidence type="ECO:0000313" key="23">
    <source>
        <dbReference type="Proteomes" id="UP000824120"/>
    </source>
</evidence>
<keyword evidence="13" id="KW-1015">Disulfide bond</keyword>
<evidence type="ECO:0000256" key="7">
    <source>
        <dbReference type="ARBA" id="ARBA00022729"/>
    </source>
</evidence>
<evidence type="ECO:0000256" key="16">
    <source>
        <dbReference type="ARBA" id="ARBA00047899"/>
    </source>
</evidence>
<dbReference type="PROSITE" id="PS00108">
    <property type="entry name" value="PROTEIN_KINASE_ST"/>
    <property type="match status" value="2"/>
</dbReference>
<sequence>MVIFWDILLCTKLCLVTRTKKLPLWTFANLTTEYWLKRVNNYDPTSIPNYAMINVTVNCSCGDSEVSDDYGLFATYPIRPGENLSTVAVGSGVSAELLEKFNPGLDFGSGSGIVFVPARGLSRGAIAGITVAAIFGATFFVVCVYFVFYRSKQIEEESFLQGSFDEHFNENFLFIVKPNVPTISFKARYSVWFDEILNASGPPNLEKITESGPLFGVISPRPTGITVDKSVEFSYEELAKATDNFSMENKIGQGGFGLVFYGMLKGERAAIKKMDMQASKEFFAELKVLTHVHHLNLVRLIGYCVEGSLFLVYEYIENGNLGEHLRGSSQNPLSWSTRVQIALDAARGLEYIHEHTVPLYIHRDIKSANILIDKDFRAKVADFGLTKLTEVGSTSFHTRLVGTFGYMPPEYAQYGDVSPKVDVYAFGVVLYELISAKEAIVKTNEVITESKGLVALFEDVLHQSDGAREGLCKVVDPKLGDDYPLDSVCKVAQLAKACTHENPQLRPSMRSIVAALMTLSSSTEDWDIGSFYENQCLVHLMSGRVENQMIFQENRSFELVLGLVVLNILWVGAKSQCSDDCDALASFYVWNGANLTFISNTFSTTIKNILSYNPQITNPDIIQFQSRVNVPFSCSCVDGKFMGHQFDVQVKTSTTYPRIARLYCSNLTTVEKLQESNSYDPNNVPVNAMVKSCVKNYGLFITYPLRPGENLVTVANDFNLPQKLLEDYNPEANFSRGSGLVFIPGKGFSGGAITGISVAAVLVVALLAVCIYITFYSCRKTEENLNLEPYKHSSNKHVPGQANFENSSEGGFLNKGSSLEVPRIAVDKSVEFSYDELANASDNFSTAYKIGQGGFASVYYGELRGEKAAIKKMDMQATKEFLAELKVLTHVHHLNLSMGKKSTSWTHGWLNLLTSAIFELICNAIYRSDLADDESIYLICHREYEVRLIGYCIEGSLFLVYEYIENGNLSQHLRGFVPGKVPLPWSTRVKIALDAARGLEYIHEHTVPVYIHRDIKTANILIDKNFRAKVADFGLTKLIETEGGSMNTCLVGTFGYMAPEYGQFGDVSPKIDVYAFGVVLYELISAKQAIIRNSEIATESKGLIGLFEDALNEVDPREGICKLVDPKLGDDYPLDSVWNVALLAKACTQENPQLRPSMRSIVVALMTISSTSADWNLGEFYENQGLAHLISGR</sequence>
<dbReference type="Proteomes" id="UP000824120">
    <property type="component" value="Chromosome 2"/>
</dbReference>
<feature type="domain" description="Protein kinase" evidence="21">
    <location>
        <begin position="844"/>
        <end position="1168"/>
    </location>
</feature>
<dbReference type="Pfam" id="PF07714">
    <property type="entry name" value="PK_Tyr_Ser-Thr"/>
    <property type="match status" value="2"/>
</dbReference>
<keyword evidence="9" id="KW-0418">Kinase</keyword>
<evidence type="ECO:0000256" key="4">
    <source>
        <dbReference type="ARBA" id="ARBA00022527"/>
    </source>
</evidence>
<comment type="catalytic activity">
    <reaction evidence="16">
        <text>L-threonyl-[protein] + ATP = O-phospho-L-threonyl-[protein] + ADP + H(+)</text>
        <dbReference type="Rhea" id="RHEA:46608"/>
        <dbReference type="Rhea" id="RHEA-COMP:11060"/>
        <dbReference type="Rhea" id="RHEA-COMP:11605"/>
        <dbReference type="ChEBI" id="CHEBI:15378"/>
        <dbReference type="ChEBI" id="CHEBI:30013"/>
        <dbReference type="ChEBI" id="CHEBI:30616"/>
        <dbReference type="ChEBI" id="CHEBI:61977"/>
        <dbReference type="ChEBI" id="CHEBI:456216"/>
        <dbReference type="EC" id="2.7.11.1"/>
    </reaction>
</comment>
<evidence type="ECO:0000256" key="10">
    <source>
        <dbReference type="ARBA" id="ARBA00022840"/>
    </source>
</evidence>
<dbReference type="PANTHER" id="PTHR46204">
    <property type="entry name" value="CHITIN ELICITOR RECEPTOR KINASE 1-RELATED"/>
    <property type="match status" value="1"/>
</dbReference>
<evidence type="ECO:0000256" key="17">
    <source>
        <dbReference type="ARBA" id="ARBA00048679"/>
    </source>
</evidence>
<keyword evidence="23" id="KW-1185">Reference proteome</keyword>
<dbReference type="Gene3D" id="1.10.510.10">
    <property type="entry name" value="Transferase(Phosphotransferase) domain 1"/>
    <property type="match status" value="2"/>
</dbReference>
<dbReference type="Gene3D" id="3.30.200.20">
    <property type="entry name" value="Phosphorylase Kinase, domain 1"/>
    <property type="match status" value="2"/>
</dbReference>
<comment type="subcellular location">
    <subcellularLocation>
        <location evidence="1">Cell membrane</location>
        <topology evidence="1">Single-pass membrane protein</topology>
    </subcellularLocation>
</comment>
<reference evidence="22 23" key="1">
    <citation type="submission" date="2020-09" db="EMBL/GenBank/DDBJ databases">
        <title>De no assembly of potato wild relative species, Solanum commersonii.</title>
        <authorList>
            <person name="Cho K."/>
        </authorList>
    </citation>
    <scope>NUCLEOTIDE SEQUENCE [LARGE SCALE GENOMIC DNA]</scope>
    <source>
        <strain evidence="22">LZ3.2</strain>
        <tissue evidence="22">Leaf</tissue>
    </source>
</reference>
<protein>
    <recommendedName>
        <fullName evidence="2">non-specific serine/threonine protein kinase</fullName>
        <ecNumber evidence="2">2.7.11.1</ecNumber>
    </recommendedName>
</protein>
<evidence type="ECO:0000256" key="1">
    <source>
        <dbReference type="ARBA" id="ARBA00004162"/>
    </source>
</evidence>
<evidence type="ECO:0000256" key="19">
    <source>
        <dbReference type="SAM" id="Phobius"/>
    </source>
</evidence>
<dbReference type="InterPro" id="IPR017441">
    <property type="entry name" value="Protein_kinase_ATP_BS"/>
</dbReference>
<dbReference type="GO" id="GO:0045087">
    <property type="term" value="P:innate immune response"/>
    <property type="evidence" value="ECO:0007669"/>
    <property type="project" value="InterPro"/>
</dbReference>
<keyword evidence="14" id="KW-0675">Receptor</keyword>
<dbReference type="EC" id="2.7.11.1" evidence="2"/>
<evidence type="ECO:0000256" key="20">
    <source>
        <dbReference type="SAM" id="SignalP"/>
    </source>
</evidence>
<evidence type="ECO:0000256" key="5">
    <source>
        <dbReference type="ARBA" id="ARBA00022679"/>
    </source>
</evidence>
<keyword evidence="8 18" id="KW-0547">Nucleotide-binding</keyword>
<evidence type="ECO:0000313" key="22">
    <source>
        <dbReference type="EMBL" id="KAG5622943.1"/>
    </source>
</evidence>
<dbReference type="SUPFAM" id="SSF56112">
    <property type="entry name" value="Protein kinase-like (PK-like)"/>
    <property type="match status" value="2"/>
</dbReference>
<keyword evidence="3" id="KW-1003">Cell membrane</keyword>
<dbReference type="AlphaFoldDB" id="A0A9J6AG25"/>
<evidence type="ECO:0000259" key="21">
    <source>
        <dbReference type="PROSITE" id="PS50011"/>
    </source>
</evidence>
<evidence type="ECO:0000256" key="13">
    <source>
        <dbReference type="ARBA" id="ARBA00023157"/>
    </source>
</evidence>
<evidence type="ECO:0000256" key="14">
    <source>
        <dbReference type="ARBA" id="ARBA00023170"/>
    </source>
</evidence>
<feature type="binding site" evidence="18">
    <location>
        <position position="872"/>
    </location>
    <ligand>
        <name>ATP</name>
        <dbReference type="ChEBI" id="CHEBI:30616"/>
    </ligand>
</feature>
<dbReference type="GO" id="GO:0005886">
    <property type="term" value="C:plasma membrane"/>
    <property type="evidence" value="ECO:0007669"/>
    <property type="project" value="UniProtKB-SubCell"/>
</dbReference>
<evidence type="ECO:0000256" key="2">
    <source>
        <dbReference type="ARBA" id="ARBA00012513"/>
    </source>
</evidence>
<comment type="caution">
    <text evidence="22">The sequence shown here is derived from an EMBL/GenBank/DDBJ whole genome shotgun (WGS) entry which is preliminary data.</text>
</comment>
<dbReference type="InterPro" id="IPR057097">
    <property type="entry name" value="LysM_RLK3/10"/>
</dbReference>
<dbReference type="InterPro" id="IPR001245">
    <property type="entry name" value="Ser-Thr/Tyr_kinase_cat_dom"/>
</dbReference>
<dbReference type="InterPro" id="IPR044812">
    <property type="entry name" value="CERK1/LYK3-like"/>
</dbReference>
<evidence type="ECO:0000256" key="9">
    <source>
        <dbReference type="ARBA" id="ARBA00022777"/>
    </source>
</evidence>
<keyword evidence="11 19" id="KW-1133">Transmembrane helix</keyword>
<proteinExistence type="predicted"/>
<keyword evidence="10 18" id="KW-0067">ATP-binding</keyword>
<dbReference type="OrthoDB" id="4062651at2759"/>